<name>A0ABT5BZ72_9BACT</name>
<feature type="transmembrane region" description="Helical" evidence="5">
    <location>
        <begin position="79"/>
        <end position="99"/>
    </location>
</feature>
<evidence type="ECO:0000256" key="1">
    <source>
        <dbReference type="ARBA" id="ARBA00004127"/>
    </source>
</evidence>
<proteinExistence type="predicted"/>
<accession>A0ABT5BZ72</accession>
<dbReference type="Proteomes" id="UP001217485">
    <property type="component" value="Unassembled WGS sequence"/>
</dbReference>
<dbReference type="Pfam" id="PF04191">
    <property type="entry name" value="PEMT"/>
    <property type="match status" value="1"/>
</dbReference>
<keyword evidence="3 5" id="KW-1133">Transmembrane helix</keyword>
<evidence type="ECO:0000256" key="3">
    <source>
        <dbReference type="ARBA" id="ARBA00022989"/>
    </source>
</evidence>
<feature type="transmembrane region" description="Helical" evidence="5">
    <location>
        <begin position="45"/>
        <end position="73"/>
    </location>
</feature>
<keyword evidence="4 5" id="KW-0472">Membrane</keyword>
<keyword evidence="7" id="KW-1185">Reference proteome</keyword>
<comment type="subcellular location">
    <subcellularLocation>
        <location evidence="1">Endomembrane system</location>
        <topology evidence="1">Multi-pass membrane protein</topology>
    </subcellularLocation>
</comment>
<sequence length="207" mass="21283">MNRPWLALVLYGIYLALAFGWRSLRQRSATGSAGFRGISGPPGSLPWLGGVLFVIALVLGALAPVAELAAWIAPLADPGLPLVGLGAAMTISGTLGTLWSQGAMGASWRIGVSEAERTGLVTGGPFAVVRNPVFSFMMLAALGLLLILPNAAALASLVALVIAIELQVRLVEEPYLLRAHGGAYAAYCAKVGRFLPGIGRGGSPPSP</sequence>
<dbReference type="PANTHER" id="PTHR43847">
    <property type="entry name" value="BLL3993 PROTEIN"/>
    <property type="match status" value="1"/>
</dbReference>
<feature type="transmembrane region" description="Helical" evidence="5">
    <location>
        <begin position="6"/>
        <end position="24"/>
    </location>
</feature>
<evidence type="ECO:0000256" key="4">
    <source>
        <dbReference type="ARBA" id="ARBA00023136"/>
    </source>
</evidence>
<evidence type="ECO:0000313" key="6">
    <source>
        <dbReference type="EMBL" id="MDC0679453.1"/>
    </source>
</evidence>
<organism evidence="6 7">
    <name type="scientific">Sorangium atrum</name>
    <dbReference type="NCBI Taxonomy" id="2995308"/>
    <lineage>
        <taxon>Bacteria</taxon>
        <taxon>Pseudomonadati</taxon>
        <taxon>Myxococcota</taxon>
        <taxon>Polyangia</taxon>
        <taxon>Polyangiales</taxon>
        <taxon>Polyangiaceae</taxon>
        <taxon>Sorangium</taxon>
    </lineage>
</organism>
<protein>
    <submittedName>
        <fullName evidence="6">Isoprenylcysteine carboxylmethyltransferase family protein</fullName>
    </submittedName>
</protein>
<reference evidence="6 7" key="1">
    <citation type="submission" date="2023-01" db="EMBL/GenBank/DDBJ databases">
        <title>Minimal conservation of predation-associated metabolite biosynthetic gene clusters underscores biosynthetic potential of Myxococcota including descriptions for ten novel species: Archangium lansinium sp. nov., Myxococcus landrumus sp. nov., Nannocystis bai.</title>
        <authorList>
            <person name="Ahearne A."/>
            <person name="Stevens C."/>
            <person name="Dowd S."/>
        </authorList>
    </citation>
    <scope>NUCLEOTIDE SEQUENCE [LARGE SCALE GENOMIC DNA]</scope>
    <source>
        <strain evidence="6 7">WIWO2</strain>
    </source>
</reference>
<evidence type="ECO:0000256" key="5">
    <source>
        <dbReference type="SAM" id="Phobius"/>
    </source>
</evidence>
<dbReference type="PANTHER" id="PTHR43847:SF1">
    <property type="entry name" value="BLL3993 PROTEIN"/>
    <property type="match status" value="1"/>
</dbReference>
<dbReference type="InterPro" id="IPR007318">
    <property type="entry name" value="Phopholipid_MeTrfase"/>
</dbReference>
<keyword evidence="2 5" id="KW-0812">Transmembrane</keyword>
<gene>
    <name evidence="6" type="ORF">POL72_17045</name>
</gene>
<evidence type="ECO:0000313" key="7">
    <source>
        <dbReference type="Proteomes" id="UP001217485"/>
    </source>
</evidence>
<dbReference type="RefSeq" id="WP_272096431.1">
    <property type="nucleotide sequence ID" value="NZ_JAQNDK010000002.1"/>
</dbReference>
<evidence type="ECO:0000256" key="2">
    <source>
        <dbReference type="ARBA" id="ARBA00022692"/>
    </source>
</evidence>
<dbReference type="InterPro" id="IPR052527">
    <property type="entry name" value="Metal_cation-efflux_comp"/>
</dbReference>
<feature type="transmembrane region" description="Helical" evidence="5">
    <location>
        <begin position="139"/>
        <end position="164"/>
    </location>
</feature>
<dbReference type="Gene3D" id="1.20.120.1630">
    <property type="match status" value="1"/>
</dbReference>
<dbReference type="EMBL" id="JAQNDK010000002">
    <property type="protein sequence ID" value="MDC0679453.1"/>
    <property type="molecule type" value="Genomic_DNA"/>
</dbReference>
<comment type="caution">
    <text evidence="6">The sequence shown here is derived from an EMBL/GenBank/DDBJ whole genome shotgun (WGS) entry which is preliminary data.</text>
</comment>